<dbReference type="SUPFAM" id="SSF51011">
    <property type="entry name" value="Glycosyl hydrolase domain"/>
    <property type="match status" value="1"/>
</dbReference>
<dbReference type="GO" id="GO:0043169">
    <property type="term" value="F:cation binding"/>
    <property type="evidence" value="ECO:0007669"/>
    <property type="project" value="InterPro"/>
</dbReference>
<evidence type="ECO:0000256" key="4">
    <source>
        <dbReference type="ARBA" id="ARBA00022600"/>
    </source>
</evidence>
<evidence type="ECO:0000256" key="7">
    <source>
        <dbReference type="ARBA" id="ARBA00023056"/>
    </source>
</evidence>
<dbReference type="GO" id="GO:0004553">
    <property type="term" value="F:hydrolase activity, hydrolyzing O-glycosyl compounds"/>
    <property type="evidence" value="ECO:0007669"/>
    <property type="project" value="InterPro"/>
</dbReference>
<dbReference type="EMBL" id="BMQL01000003">
    <property type="protein sequence ID" value="GGQ98851.1"/>
    <property type="molecule type" value="Genomic_DNA"/>
</dbReference>
<gene>
    <name evidence="9 12" type="primary">glgB</name>
    <name evidence="12" type="ORF">GCM10008957_09160</name>
</gene>
<name>A0A918C019_9DEIO</name>
<evidence type="ECO:0000259" key="11">
    <source>
        <dbReference type="SMART" id="SM00642"/>
    </source>
</evidence>
<dbReference type="Pfam" id="PF02806">
    <property type="entry name" value="Alpha-amylase_C"/>
    <property type="match status" value="1"/>
</dbReference>
<dbReference type="PIRSF" id="PIRSF000463">
    <property type="entry name" value="GlgB"/>
    <property type="match status" value="1"/>
</dbReference>
<dbReference type="FunFam" id="2.60.40.1180:FF:000002">
    <property type="entry name" value="1,4-alpha-glucan branching enzyme GlgB"/>
    <property type="match status" value="1"/>
</dbReference>
<evidence type="ECO:0000313" key="12">
    <source>
        <dbReference type="EMBL" id="GGQ98851.1"/>
    </source>
</evidence>
<dbReference type="FunFam" id="2.60.40.10:FF:000169">
    <property type="entry name" value="1,4-alpha-glucan branching enzyme GlgB"/>
    <property type="match status" value="1"/>
</dbReference>
<comment type="similarity">
    <text evidence="3 9">Belongs to the glycosyl hydrolase 13 family. GlgB subfamily.</text>
</comment>
<dbReference type="SMART" id="SM00642">
    <property type="entry name" value="Aamy"/>
    <property type="match status" value="1"/>
</dbReference>
<keyword evidence="8 9" id="KW-0119">Carbohydrate metabolism</keyword>
<dbReference type="CDD" id="cd02855">
    <property type="entry name" value="E_set_GBE_prok_N"/>
    <property type="match status" value="1"/>
</dbReference>
<evidence type="ECO:0000256" key="8">
    <source>
        <dbReference type="ARBA" id="ARBA00023277"/>
    </source>
</evidence>
<dbReference type="PANTHER" id="PTHR43651">
    <property type="entry name" value="1,4-ALPHA-GLUCAN-BRANCHING ENZYME"/>
    <property type="match status" value="1"/>
</dbReference>
<dbReference type="GO" id="GO:0003844">
    <property type="term" value="F:1,4-alpha-glucan branching enzyme activity"/>
    <property type="evidence" value="ECO:0007669"/>
    <property type="project" value="UniProtKB-UniRule"/>
</dbReference>
<dbReference type="NCBIfam" id="NF008967">
    <property type="entry name" value="PRK12313.1"/>
    <property type="match status" value="1"/>
</dbReference>
<dbReference type="PANTHER" id="PTHR43651:SF3">
    <property type="entry name" value="1,4-ALPHA-GLUCAN-BRANCHING ENZYME"/>
    <property type="match status" value="1"/>
</dbReference>
<reference evidence="12" key="2">
    <citation type="submission" date="2020-09" db="EMBL/GenBank/DDBJ databases">
        <authorList>
            <person name="Sun Q."/>
            <person name="Ohkuma M."/>
        </authorList>
    </citation>
    <scope>NUCLEOTIDE SEQUENCE</scope>
    <source>
        <strain evidence="12">JCM 31311</strain>
    </source>
</reference>
<dbReference type="InterPro" id="IPR013780">
    <property type="entry name" value="Glyco_hydro_b"/>
</dbReference>
<feature type="active site" description="Proton donor" evidence="9 10">
    <location>
        <position position="362"/>
    </location>
</feature>
<dbReference type="InterPro" id="IPR037439">
    <property type="entry name" value="Branching_enzy"/>
</dbReference>
<organism evidence="12 13">
    <name type="scientific">Deinococcus ruber</name>
    <dbReference type="NCBI Taxonomy" id="1848197"/>
    <lineage>
        <taxon>Bacteria</taxon>
        <taxon>Thermotogati</taxon>
        <taxon>Deinococcota</taxon>
        <taxon>Deinococci</taxon>
        <taxon>Deinococcales</taxon>
        <taxon>Deinococcaceae</taxon>
        <taxon>Deinococcus</taxon>
    </lineage>
</organism>
<dbReference type="EC" id="2.4.1.18" evidence="9"/>
<comment type="caution">
    <text evidence="12">The sequence shown here is derived from an EMBL/GenBank/DDBJ whole genome shotgun (WGS) entry which is preliminary data.</text>
</comment>
<dbReference type="NCBIfam" id="TIGR01515">
    <property type="entry name" value="branching_enzym"/>
    <property type="match status" value="1"/>
</dbReference>
<dbReference type="GO" id="GO:0005829">
    <property type="term" value="C:cytosol"/>
    <property type="evidence" value="ECO:0007669"/>
    <property type="project" value="TreeGrafter"/>
</dbReference>
<evidence type="ECO:0000313" key="13">
    <source>
        <dbReference type="Proteomes" id="UP000603865"/>
    </source>
</evidence>
<dbReference type="Pfam" id="PF00128">
    <property type="entry name" value="Alpha-amylase"/>
    <property type="match status" value="1"/>
</dbReference>
<evidence type="ECO:0000256" key="6">
    <source>
        <dbReference type="ARBA" id="ARBA00022679"/>
    </source>
</evidence>
<dbReference type="InterPro" id="IPR004193">
    <property type="entry name" value="Glyco_hydro_13_N"/>
</dbReference>
<dbReference type="Proteomes" id="UP000603865">
    <property type="component" value="Unassembled WGS sequence"/>
</dbReference>
<dbReference type="Pfam" id="PF02922">
    <property type="entry name" value="CBM_48"/>
    <property type="match status" value="1"/>
</dbReference>
<evidence type="ECO:0000256" key="3">
    <source>
        <dbReference type="ARBA" id="ARBA00009000"/>
    </source>
</evidence>
<reference evidence="12" key="1">
    <citation type="journal article" date="2014" name="Int. J. Syst. Evol. Microbiol.">
        <title>Complete genome sequence of Corynebacterium casei LMG S-19264T (=DSM 44701T), isolated from a smear-ripened cheese.</title>
        <authorList>
            <consortium name="US DOE Joint Genome Institute (JGI-PGF)"/>
            <person name="Walter F."/>
            <person name="Albersmeier A."/>
            <person name="Kalinowski J."/>
            <person name="Ruckert C."/>
        </authorList>
    </citation>
    <scope>NUCLEOTIDE SEQUENCE</scope>
    <source>
        <strain evidence="12">JCM 31311</strain>
    </source>
</reference>
<keyword evidence="13" id="KW-1185">Reference proteome</keyword>
<keyword evidence="5 9" id="KW-0328">Glycosyltransferase</keyword>
<dbReference type="InterPro" id="IPR017853">
    <property type="entry name" value="GH"/>
</dbReference>
<dbReference type="AlphaFoldDB" id="A0A918C019"/>
<dbReference type="InterPro" id="IPR013783">
    <property type="entry name" value="Ig-like_fold"/>
</dbReference>
<comment type="function">
    <text evidence="9">Catalyzes the formation of the alpha-1,6-glucosidic linkages in glycogen by scission of a 1,4-alpha-linked oligosaccharide from growing alpha-1,4-glucan chains and the subsequent attachment of the oligosaccharide to the alpha-1,6 position.</text>
</comment>
<dbReference type="HAMAP" id="MF_00685">
    <property type="entry name" value="GlgB"/>
    <property type="match status" value="1"/>
</dbReference>
<dbReference type="InterPro" id="IPR006407">
    <property type="entry name" value="GlgB"/>
</dbReference>
<dbReference type="CDD" id="cd11322">
    <property type="entry name" value="AmyAc_Glg_BE"/>
    <property type="match status" value="1"/>
</dbReference>
<evidence type="ECO:0000256" key="9">
    <source>
        <dbReference type="HAMAP-Rule" id="MF_00685"/>
    </source>
</evidence>
<feature type="domain" description="Glycosyl hydrolase family 13 catalytic" evidence="11">
    <location>
        <begin position="152"/>
        <end position="495"/>
    </location>
</feature>
<accession>A0A918C019</accession>
<dbReference type="Gene3D" id="2.60.40.1180">
    <property type="entry name" value="Golgi alpha-mannosidase II"/>
    <property type="match status" value="1"/>
</dbReference>
<evidence type="ECO:0000256" key="2">
    <source>
        <dbReference type="ARBA" id="ARBA00004964"/>
    </source>
</evidence>
<dbReference type="RefSeq" id="WP_189088328.1">
    <property type="nucleotide sequence ID" value="NZ_BMQL01000003.1"/>
</dbReference>
<keyword evidence="7 9" id="KW-0320">Glycogen biosynthesis</keyword>
<dbReference type="FunFam" id="3.20.20.80:FF:000003">
    <property type="entry name" value="1,4-alpha-glucan branching enzyme GlgB"/>
    <property type="match status" value="1"/>
</dbReference>
<dbReference type="Gene3D" id="3.20.20.80">
    <property type="entry name" value="Glycosidases"/>
    <property type="match status" value="1"/>
</dbReference>
<evidence type="ECO:0000256" key="5">
    <source>
        <dbReference type="ARBA" id="ARBA00022676"/>
    </source>
</evidence>
<dbReference type="SUPFAM" id="SSF51445">
    <property type="entry name" value="(Trans)glycosidases"/>
    <property type="match status" value="1"/>
</dbReference>
<dbReference type="GO" id="GO:0005978">
    <property type="term" value="P:glycogen biosynthetic process"/>
    <property type="evidence" value="ECO:0007669"/>
    <property type="project" value="UniProtKB-UniRule"/>
</dbReference>
<evidence type="ECO:0000256" key="1">
    <source>
        <dbReference type="ARBA" id="ARBA00000826"/>
    </source>
</evidence>
<dbReference type="InterPro" id="IPR006047">
    <property type="entry name" value="GH13_cat_dom"/>
</dbReference>
<dbReference type="Gene3D" id="2.60.40.10">
    <property type="entry name" value="Immunoglobulins"/>
    <property type="match status" value="1"/>
</dbReference>
<evidence type="ECO:0000256" key="10">
    <source>
        <dbReference type="PIRSR" id="PIRSR000463-1"/>
    </source>
</evidence>
<comment type="pathway">
    <text evidence="2 9">Glycan biosynthesis; glycogen biosynthesis.</text>
</comment>
<comment type="subunit">
    <text evidence="9">Monomer.</text>
</comment>
<dbReference type="InterPro" id="IPR044143">
    <property type="entry name" value="GlgB_N_E_set_prok"/>
</dbReference>
<dbReference type="InterPro" id="IPR006048">
    <property type="entry name" value="A-amylase/branching_C"/>
</dbReference>
<comment type="catalytic activity">
    <reaction evidence="1 9">
        <text>Transfers a segment of a (1-&gt;4)-alpha-D-glucan chain to a primary hydroxy group in a similar glucan chain.</text>
        <dbReference type="EC" id="2.4.1.18"/>
    </reaction>
</comment>
<dbReference type="NCBIfam" id="NF003811">
    <property type="entry name" value="PRK05402.1"/>
    <property type="match status" value="1"/>
</dbReference>
<keyword evidence="4 9" id="KW-0321">Glycogen metabolism</keyword>
<protein>
    <recommendedName>
        <fullName evidence="9">1,4-alpha-glucan branching enzyme GlgB</fullName>
        <ecNumber evidence="9">2.4.1.18</ecNumber>
    </recommendedName>
    <alternativeName>
        <fullName evidence="9">1,4-alpha-D-glucan:1,4-alpha-D-glucan 6-glucosyl-transferase</fullName>
    </alternativeName>
    <alternativeName>
        <fullName evidence="9">Alpha-(1-&gt;4)-glucan branching enzyme</fullName>
    </alternativeName>
    <alternativeName>
        <fullName evidence="9">Glycogen branching enzyme</fullName>
        <shortName evidence="9">BE</shortName>
    </alternativeName>
</protein>
<keyword evidence="6 9" id="KW-0808">Transferase</keyword>
<sequence length="625" mass="71293">MTTTLPLTEEHLSKLNGGDLVRPDQLLGAHVTQQGGVTGVRFAVWAPNARHVSLVGDFNGWNPFSHPMSHPNGGWGFWSIFVPEAQHGQTYKYAITGPNGQTVWKADPYATTSELRPKTASVIWQDQPYFWGDDDWMSTRDQGTKTPISIYEVHLASWMRREDNWYLNYRELAPLLADYVAGLNYTHVELMGVMEHPFDGSWGYQVTGYYAPTSRFGTPEDFKFFVDVLHQRGIGVLLDWVPGHFPTDEIGLANFDGSPLYEYADPRKGFHPDWNTYVFDYGRNEVIMFLIGSALRWLEDYHVDGLRVDAVASMLYLDFSRNEGAWIPNIHGGRENLEAIAFFKRLNSVVHHRAPGAIVVAEESTSFPGVTAPEGLDFDYKWAMGWMNDTLAYMAEDPIYRQYDHHKLTFFDVYRTTEKFVLAVSHDEVVHLKHSLVTKMPGSWYEQRAGLRAFLGLQWTMPGKKLLFMGQEFAQRDEWNHDQSLPWYVLDYPEHRGVHDWVRDLNALYRSHPALYASDHTEDGLAWIAANDTKTSVYAYLRRDEDSGKWLLVVLNMTPVYRPGYWIGVPESGTYSVLLNSDAGEYGGFGTMQDDLSTCPEEAHGQPQHLKLNLAPNSVLVLELL</sequence>
<feature type="active site" description="Nucleophile" evidence="9 10">
    <location>
        <position position="309"/>
    </location>
</feature>
<proteinExistence type="inferred from homology"/>